<keyword evidence="6" id="KW-0812">Transmembrane</keyword>
<dbReference type="PANTHER" id="PTHR43289:SF34">
    <property type="entry name" value="SERINE_THREONINE-PROTEIN KINASE YBDM-RELATED"/>
    <property type="match status" value="1"/>
</dbReference>
<dbReference type="Pfam" id="PF08308">
    <property type="entry name" value="PEGA"/>
    <property type="match status" value="1"/>
</dbReference>
<dbReference type="GO" id="GO:0005524">
    <property type="term" value="F:ATP binding"/>
    <property type="evidence" value="ECO:0007669"/>
    <property type="project" value="UniProtKB-KW"/>
</dbReference>
<dbReference type="Pfam" id="PF00069">
    <property type="entry name" value="Pkinase"/>
    <property type="match status" value="1"/>
</dbReference>
<accession>A0A162GJE1</accession>
<dbReference type="InterPro" id="IPR013229">
    <property type="entry name" value="PEGA"/>
</dbReference>
<keyword evidence="1" id="KW-0808">Transferase</keyword>
<dbReference type="PROSITE" id="PS50011">
    <property type="entry name" value="PROTEIN_KINASE_DOM"/>
    <property type="match status" value="1"/>
</dbReference>
<evidence type="ECO:0000256" key="2">
    <source>
        <dbReference type="ARBA" id="ARBA00022741"/>
    </source>
</evidence>
<feature type="transmembrane region" description="Helical" evidence="6">
    <location>
        <begin position="444"/>
        <end position="462"/>
    </location>
</feature>
<evidence type="ECO:0000256" key="3">
    <source>
        <dbReference type="ARBA" id="ARBA00022777"/>
    </source>
</evidence>
<dbReference type="InterPro" id="IPR008266">
    <property type="entry name" value="Tyr_kinase_AS"/>
</dbReference>
<proteinExistence type="predicted"/>
<feature type="domain" description="Protein kinase" evidence="7">
    <location>
        <begin position="11"/>
        <end position="287"/>
    </location>
</feature>
<protein>
    <recommendedName>
        <fullName evidence="7">Protein kinase domain-containing protein</fullName>
    </recommendedName>
</protein>
<dbReference type="AlphaFoldDB" id="A0A162GJE1"/>
<dbReference type="InterPro" id="IPR000719">
    <property type="entry name" value="Prot_kinase_dom"/>
</dbReference>
<dbReference type="PROSITE" id="PS00109">
    <property type="entry name" value="PROTEIN_KINASE_TYR"/>
    <property type="match status" value="1"/>
</dbReference>
<keyword evidence="3" id="KW-0418">Kinase</keyword>
<dbReference type="InterPro" id="IPR011009">
    <property type="entry name" value="Kinase-like_dom_sf"/>
</dbReference>
<evidence type="ECO:0000313" key="8">
    <source>
        <dbReference type="EMBL" id="KYG68295.1"/>
    </source>
</evidence>
<dbReference type="OrthoDB" id="5287493at2"/>
<feature type="compositionally biased region" description="Low complexity" evidence="5">
    <location>
        <begin position="404"/>
        <end position="414"/>
    </location>
</feature>
<dbReference type="EMBL" id="LUKD01000001">
    <property type="protein sequence ID" value="KYG68295.1"/>
    <property type="molecule type" value="Genomic_DNA"/>
</dbReference>
<evidence type="ECO:0000313" key="9">
    <source>
        <dbReference type="Proteomes" id="UP000075799"/>
    </source>
</evidence>
<evidence type="ECO:0000256" key="5">
    <source>
        <dbReference type="SAM" id="MobiDB-lite"/>
    </source>
</evidence>
<keyword evidence="2" id="KW-0547">Nucleotide-binding</keyword>
<dbReference type="Gene3D" id="1.10.510.10">
    <property type="entry name" value="Transferase(Phosphotransferase) domain 1"/>
    <property type="match status" value="1"/>
</dbReference>
<evidence type="ECO:0000256" key="1">
    <source>
        <dbReference type="ARBA" id="ARBA00022679"/>
    </source>
</evidence>
<evidence type="ECO:0000256" key="4">
    <source>
        <dbReference type="ARBA" id="ARBA00022840"/>
    </source>
</evidence>
<dbReference type="GO" id="GO:0004674">
    <property type="term" value="F:protein serine/threonine kinase activity"/>
    <property type="evidence" value="ECO:0007669"/>
    <property type="project" value="TreeGrafter"/>
</dbReference>
<reference evidence="8 9" key="1">
    <citation type="submission" date="2016-03" db="EMBL/GenBank/DDBJ databases">
        <authorList>
            <person name="Ploux O."/>
        </authorList>
    </citation>
    <scope>NUCLEOTIDE SEQUENCE [LARGE SCALE GENOMIC DNA]</scope>
    <source>
        <strain evidence="8 9">EC13</strain>
    </source>
</reference>
<keyword evidence="4" id="KW-0067">ATP-binding</keyword>
<feature type="compositionally biased region" description="Polar residues" evidence="5">
    <location>
        <begin position="415"/>
        <end position="431"/>
    </location>
</feature>
<evidence type="ECO:0000256" key="6">
    <source>
        <dbReference type="SAM" id="Phobius"/>
    </source>
</evidence>
<dbReference type="Proteomes" id="UP000075799">
    <property type="component" value="Unassembled WGS sequence"/>
</dbReference>
<dbReference type="RefSeq" id="WP_063204992.1">
    <property type="nucleotide sequence ID" value="NZ_LUKD01000001.1"/>
</dbReference>
<keyword evidence="6" id="KW-1133">Transmembrane helix</keyword>
<comment type="caution">
    <text evidence="8">The sequence shown here is derived from an EMBL/GenBank/DDBJ whole genome shotgun (WGS) entry which is preliminary data.</text>
</comment>
<name>A0A162GJE1_BDEBC</name>
<organism evidence="8 9">
    <name type="scientific">Bdellovibrio bacteriovorus</name>
    <dbReference type="NCBI Taxonomy" id="959"/>
    <lineage>
        <taxon>Bacteria</taxon>
        <taxon>Pseudomonadati</taxon>
        <taxon>Bdellovibrionota</taxon>
        <taxon>Bdellovibrionia</taxon>
        <taxon>Bdellovibrionales</taxon>
        <taxon>Pseudobdellovibrionaceae</taxon>
        <taxon>Bdellovibrio</taxon>
    </lineage>
</organism>
<evidence type="ECO:0000259" key="7">
    <source>
        <dbReference type="PROSITE" id="PS50011"/>
    </source>
</evidence>
<dbReference type="SUPFAM" id="SSF56112">
    <property type="entry name" value="Protein kinase-like (PK-like)"/>
    <property type="match status" value="1"/>
</dbReference>
<dbReference type="Gene3D" id="3.30.200.20">
    <property type="entry name" value="Phosphorylase Kinase, domain 1"/>
    <property type="match status" value="1"/>
</dbReference>
<feature type="region of interest" description="Disordered" evidence="5">
    <location>
        <begin position="404"/>
        <end position="436"/>
    </location>
</feature>
<gene>
    <name evidence="8" type="ORF">AZI87_03295</name>
</gene>
<dbReference type="CDD" id="cd14014">
    <property type="entry name" value="STKc_PknB_like"/>
    <property type="match status" value="1"/>
</dbReference>
<dbReference type="PANTHER" id="PTHR43289">
    <property type="entry name" value="MITOGEN-ACTIVATED PROTEIN KINASE KINASE KINASE 20-RELATED"/>
    <property type="match status" value="1"/>
</dbReference>
<sequence length="649" mass="71046">MSQAVEQFGKYILLERLAAGGMAEVYLSKSTGAVGVNKFVAIKRILPQYSDHQEFIEMFKEEAKIAVNLNHGNVVSIYDFGVERSQFFLVMEYVEGRNLRQILNELKKSNTQFTIEQIVYMMKEVAAGLDHAHRCLDGTTGKPLNIVHRDMSPQNIMVSFEGEVKIIDFGIAKAETQLEATKAGTLKGKYGYMSPEQADGQSIDTRTDIFSLGIVLWELLANDRLFTSNSEAAILRKIRECQVPSIRKINPSVPPELERIVNKALAKDKSLRYQTAAALHRDLNRFLNTQYPEFSPHDFSVFMKNAFSAAFLEQRRKLVEFAKIQATNPDDKTVVTQTDMRTQARAIPQAAPPIADEAEEKLNIDTSTDIRVNLDNLKTPPKPAMPSAGQTNTNITQTRTSATGTYASGTGTMTRTPSAISQGGTRTSIPRSASSSSMEDMTGLVMKAVIGLVVVVGGWWVYNNFVAKKTPKAPAVSGTVTAPNTPNTAANGGTQQLDMAATSPEYTVTIYSSPDRARVVIDGVDTGEFTPARKTVKANTPFSLRLVKEGYTDLVTTITPTYEAYSFNGTLQRLPRVASVIINIVNGGANPELRIAGVPVNIKPTGDAYLIQAEVGVKIQALNKTTGLSAETTVTVPADQRKILDLYLK</sequence>
<keyword evidence="6" id="KW-0472">Membrane</keyword>